<keyword evidence="5" id="KW-0418">Kinase</keyword>
<evidence type="ECO:0000256" key="6">
    <source>
        <dbReference type="ARBA" id="ARBA00022840"/>
    </source>
</evidence>
<evidence type="ECO:0000256" key="2">
    <source>
        <dbReference type="ARBA" id="ARBA00022527"/>
    </source>
</evidence>
<dbReference type="InParanoid" id="A0A448YLY0"/>
<feature type="compositionally biased region" description="Acidic residues" evidence="8">
    <location>
        <begin position="281"/>
        <end position="301"/>
    </location>
</feature>
<dbReference type="InterPro" id="IPR017441">
    <property type="entry name" value="Protein_kinase_ATP_BS"/>
</dbReference>
<dbReference type="GO" id="GO:0030447">
    <property type="term" value="P:filamentous growth"/>
    <property type="evidence" value="ECO:0007669"/>
    <property type="project" value="UniProtKB-ARBA"/>
</dbReference>
<organism evidence="10 11">
    <name type="scientific">Brettanomyces naardenensis</name>
    <name type="common">Yeast</name>
    <dbReference type="NCBI Taxonomy" id="13370"/>
    <lineage>
        <taxon>Eukaryota</taxon>
        <taxon>Fungi</taxon>
        <taxon>Dikarya</taxon>
        <taxon>Ascomycota</taxon>
        <taxon>Saccharomycotina</taxon>
        <taxon>Pichiomycetes</taxon>
        <taxon>Pichiales</taxon>
        <taxon>Pichiaceae</taxon>
        <taxon>Brettanomyces</taxon>
    </lineage>
</organism>
<name>A0A448YLY0_BRENA</name>
<dbReference type="STRING" id="13370.A0A448YLY0"/>
<feature type="compositionally biased region" description="Low complexity" evidence="8">
    <location>
        <begin position="154"/>
        <end position="179"/>
    </location>
</feature>
<dbReference type="FunCoup" id="A0A448YLY0">
    <property type="interactions" value="386"/>
</dbReference>
<dbReference type="EMBL" id="CAACVR010000013">
    <property type="protein sequence ID" value="VEU21897.1"/>
    <property type="molecule type" value="Genomic_DNA"/>
</dbReference>
<dbReference type="Gene3D" id="3.30.200.20">
    <property type="entry name" value="Phosphorylase Kinase, domain 1"/>
    <property type="match status" value="1"/>
</dbReference>
<reference evidence="10 11" key="1">
    <citation type="submission" date="2018-12" db="EMBL/GenBank/DDBJ databases">
        <authorList>
            <person name="Tiukova I."/>
            <person name="Dainat J."/>
        </authorList>
    </citation>
    <scope>NUCLEOTIDE SEQUENCE [LARGE SCALE GENOMIC DNA]</scope>
</reference>
<dbReference type="SUPFAM" id="SSF56112">
    <property type="entry name" value="Protein kinase-like (PK-like)"/>
    <property type="match status" value="1"/>
</dbReference>
<dbReference type="Gene3D" id="1.10.510.10">
    <property type="entry name" value="Transferase(Phosphotransferase) domain 1"/>
    <property type="match status" value="1"/>
</dbReference>
<keyword evidence="2" id="KW-0723">Serine/threonine-protein kinase</keyword>
<evidence type="ECO:0000256" key="4">
    <source>
        <dbReference type="ARBA" id="ARBA00022741"/>
    </source>
</evidence>
<feature type="region of interest" description="Disordered" evidence="8">
    <location>
        <begin position="1"/>
        <end position="229"/>
    </location>
</feature>
<dbReference type="PROSITE" id="PS50011">
    <property type="entry name" value="PROTEIN_KINASE_DOM"/>
    <property type="match status" value="1"/>
</dbReference>
<dbReference type="PROSITE" id="PS00108">
    <property type="entry name" value="PROTEIN_KINASE_ST"/>
    <property type="match status" value="1"/>
</dbReference>
<dbReference type="InterPro" id="IPR008271">
    <property type="entry name" value="Ser/Thr_kinase_AS"/>
</dbReference>
<accession>A0A448YLY0</accession>
<feature type="compositionally biased region" description="Polar residues" evidence="8">
    <location>
        <begin position="112"/>
        <end position="132"/>
    </location>
</feature>
<sequence>MEDDDPLSTKRVVSHSQPTTTEQDWIYKHAKSSTSSSSLSKKKRNPSISGSVGSAGSPGSPAAAKFGKLTLSDPGDSDDTTAFSQRRRPSLKISLQGLDSTPVLLSPRTEPTPATSYFDQATTPFRSASQDISPMEYTNEMNSRVAPSRKERPQTQPQRPTTKTQTRSRSTSQSRKQPSANNVLSPAGTSISHALSMASGPGRMTAFKHKQVSSRHHGTPSGTAAGGGEFLHTHSSILRHNLDTKYSRQYQQQESMYLKGITKYRNRYRRNDDYYNRLVSEDDEEDEDEPTGAETEADAETEAERDTEYVRGSEQADHELMIPGGAETGQWASESREKQALKALSQQVGISEDYYEQPSEYSFDSTVLLDLMEKNEDIQFQNSADNSRAVERMEWQAILESVLTGDVVKGEKTKMSRPLNENENYLRASYQEDLWIGIRAKLFGRSEEEQKKLVMYHRGLVDETLSEIMAFKLDMPPEVEKESYAEQVIFASEKVNALLEKYEQAQELWRTQKEMENDKPLCSKPQFVNRINALVAWTSVASAIEREAYVLRKWVGNDDLDILRPGSASATPTVVLGEETELKEPTESKDSKEPREPKEPAKAFSSLSTSSKTSSSSRASVGSTSSLMASVPLSPPALPHLLKDDRSFVERIMKEKDIEDVFNKRLFASFTHWTFKAKDSYLAHHKYFVELCLPSYLDNLFVLAKFPSKLMKELIRMRFAYARKLKSPTIMIIDQILDDLRAYIQLALEIRISFLECCAPVEGWVSLLDYQDTEFDKAILECAHDYVQLLNHKLLDLPKTAKESKSFRTFKEPEELERQWRFLQNVGFYIEGGAQEMAAQFSTLTARLTMRLNHYVRNQLQGPPYDKDGIDGQKMVRWYTTTMENYGQLRRKLLRFSMILNQYFQNDLEFDLIGSRTKRFLALLRETNHALYYNKSLAEEGVYVFASESLADKPYEVTSVLKATHLGVNFSRIPERHLAVLSNYNYHIHPISDELASSGATEMSPSPSEELSDSQGPLDYVLVVAPARAMMWDGIVVPFDLDTLPLTRPRVGKAVLLTRGGPEAHLELCGEWVRKCVGDSIGSVVKRGCSLAGVDRELRTTSRQFFKLTCATIDATPGIRSQCRGVESCQELCNNVFMYVKDLGRDAIRNMGPGRRSVVLSKLIRMAIEWLSFVVDDCIPTDPKTFRWCVTALEFAMDVTRGFNILTLDADDFYRLKSKVAGCMSLLISHFDIMGARTKELQKERMLKYHAMPGKDMFKLDDESLRALRKHIMGQISKIETQRRDWLETQQSIGRVLDDTDTENQLLTYLASSLSSVSIRWQKGKYLGGGTFGSVYASINLDTGGPMAVKEIRLQDRQSIKTVVPAIKGEMTVLQMLSHPNIVQFFGVEVHRDRVYIFMEFCSGGSLAALLEYGRIEDEAIIQLYTLQMLEGLAYLHQFGIVHRDIKPENVLLDHMGVIKIIDFGSAKVVPMNNGNGSAGSPNPNTEAVVVVEADSPKSSPVSTMDDILKRTRNLTGTPMYMSPEAIKGGDPGKFGAIDIWALGCCVLEMATGRRPWANLDNEFAVMYHIAAGHTPMFPTSHELSRQGQEFLAKCLDTNANRRLSAVELLQDPWIQAIRNEAFGESFASVDASTESV</sequence>
<dbReference type="Pfam" id="PF00069">
    <property type="entry name" value="Pkinase"/>
    <property type="match status" value="1"/>
</dbReference>
<dbReference type="GO" id="GO:0004674">
    <property type="term" value="F:protein serine/threonine kinase activity"/>
    <property type="evidence" value="ECO:0007669"/>
    <property type="project" value="UniProtKB-KW"/>
</dbReference>
<dbReference type="OrthoDB" id="1043025at2759"/>
<dbReference type="InterPro" id="IPR050538">
    <property type="entry name" value="MAP_kinase_kinase_kinase"/>
</dbReference>
<feature type="compositionally biased region" description="Basic and acidic residues" evidence="8">
    <location>
        <begin position="302"/>
        <end position="320"/>
    </location>
</feature>
<keyword evidence="11" id="KW-1185">Reference proteome</keyword>
<feature type="domain" description="Protein kinase" evidence="9">
    <location>
        <begin position="1321"/>
        <end position="1615"/>
    </location>
</feature>
<gene>
    <name evidence="10" type="ORF">BRENAR_LOCUS2629</name>
</gene>
<evidence type="ECO:0000259" key="9">
    <source>
        <dbReference type="PROSITE" id="PS50011"/>
    </source>
</evidence>
<evidence type="ECO:0000256" key="7">
    <source>
        <dbReference type="PROSITE-ProRule" id="PRU10141"/>
    </source>
</evidence>
<evidence type="ECO:0000256" key="1">
    <source>
        <dbReference type="ARBA" id="ARBA00006529"/>
    </source>
</evidence>
<dbReference type="PROSITE" id="PS00107">
    <property type="entry name" value="PROTEIN_KINASE_ATP"/>
    <property type="match status" value="1"/>
</dbReference>
<dbReference type="GO" id="GO:0005524">
    <property type="term" value="F:ATP binding"/>
    <property type="evidence" value="ECO:0007669"/>
    <property type="project" value="UniProtKB-UniRule"/>
</dbReference>
<dbReference type="InterPro" id="IPR011009">
    <property type="entry name" value="Kinase-like_dom_sf"/>
</dbReference>
<evidence type="ECO:0000256" key="3">
    <source>
        <dbReference type="ARBA" id="ARBA00022679"/>
    </source>
</evidence>
<keyword evidence="3" id="KW-0808">Transferase</keyword>
<evidence type="ECO:0000313" key="11">
    <source>
        <dbReference type="Proteomes" id="UP000290900"/>
    </source>
</evidence>
<dbReference type="PANTHER" id="PTHR48016:SF32">
    <property type="entry name" value="MITOGEN-ACTIVATED PROTEIN KINASE KINASE KINASE 4"/>
    <property type="match status" value="1"/>
</dbReference>
<proteinExistence type="inferred from homology"/>
<feature type="compositionally biased region" description="Basic residues" evidence="8">
    <location>
        <begin position="206"/>
        <end position="218"/>
    </location>
</feature>
<dbReference type="Proteomes" id="UP000290900">
    <property type="component" value="Unassembled WGS sequence"/>
</dbReference>
<feature type="region of interest" description="Disordered" evidence="8">
    <location>
        <begin position="573"/>
        <end position="621"/>
    </location>
</feature>
<feature type="compositionally biased region" description="Polar residues" evidence="8">
    <location>
        <begin position="14"/>
        <end position="23"/>
    </location>
</feature>
<comment type="similarity">
    <text evidence="1">Belongs to the protein kinase superfamily. STE Ser/Thr protein kinase family. MAP kinase kinase kinase subfamily.</text>
</comment>
<feature type="compositionally biased region" description="Low complexity" evidence="8">
    <location>
        <begin position="605"/>
        <end position="621"/>
    </location>
</feature>
<dbReference type="SMART" id="SM00220">
    <property type="entry name" value="S_TKc"/>
    <property type="match status" value="1"/>
</dbReference>
<dbReference type="GO" id="GO:0038066">
    <property type="term" value="P:p38MAPK cascade"/>
    <property type="evidence" value="ECO:0007669"/>
    <property type="project" value="TreeGrafter"/>
</dbReference>
<dbReference type="PANTHER" id="PTHR48016">
    <property type="entry name" value="MAP KINASE KINASE KINASE SSK2-RELATED-RELATED"/>
    <property type="match status" value="1"/>
</dbReference>
<dbReference type="InterPro" id="IPR000719">
    <property type="entry name" value="Prot_kinase_dom"/>
</dbReference>
<feature type="compositionally biased region" description="Basic and acidic residues" evidence="8">
    <location>
        <begin position="580"/>
        <end position="601"/>
    </location>
</feature>
<evidence type="ECO:0000256" key="8">
    <source>
        <dbReference type="SAM" id="MobiDB-lite"/>
    </source>
</evidence>
<feature type="binding site" evidence="7">
    <location>
        <position position="1350"/>
    </location>
    <ligand>
        <name>ATP</name>
        <dbReference type="ChEBI" id="CHEBI:30616"/>
    </ligand>
</feature>
<feature type="region of interest" description="Disordered" evidence="8">
    <location>
        <begin position="278"/>
        <end position="323"/>
    </location>
</feature>
<protein>
    <submittedName>
        <fullName evidence="10">DEKNAAC102833</fullName>
    </submittedName>
</protein>
<feature type="compositionally biased region" description="Low complexity" evidence="8">
    <location>
        <begin position="46"/>
        <end position="64"/>
    </location>
</feature>
<evidence type="ECO:0000313" key="10">
    <source>
        <dbReference type="EMBL" id="VEU21897.1"/>
    </source>
</evidence>
<feature type="compositionally biased region" description="Polar residues" evidence="8">
    <location>
        <begin position="180"/>
        <end position="193"/>
    </location>
</feature>
<keyword evidence="6 7" id="KW-0067">ATP-binding</keyword>
<evidence type="ECO:0000256" key="5">
    <source>
        <dbReference type="ARBA" id="ARBA00022777"/>
    </source>
</evidence>
<keyword evidence="4 7" id="KW-0547">Nucleotide-binding</keyword>